<keyword evidence="1 2" id="KW-0808">Transferase</keyword>
<protein>
    <submittedName>
        <fullName evidence="2">Succinyl-CoA:(R)-benzylsuccinate CoA-transferase subunit BbsF</fullName>
        <ecNumber evidence="2">2.8.3.15</ecNumber>
    </submittedName>
</protein>
<dbReference type="SUPFAM" id="SSF89796">
    <property type="entry name" value="CoA-transferase family III (CaiB/BaiF)"/>
    <property type="match status" value="1"/>
</dbReference>
<dbReference type="InterPro" id="IPR050483">
    <property type="entry name" value="CoA-transferase_III_domain"/>
</dbReference>
<dbReference type="InterPro" id="IPR003673">
    <property type="entry name" value="CoA-Trfase_fam_III"/>
</dbReference>
<evidence type="ECO:0000313" key="2">
    <source>
        <dbReference type="EMBL" id="VYT46616.1"/>
    </source>
</evidence>
<dbReference type="RefSeq" id="WP_024726177.1">
    <property type="nucleotide sequence ID" value="NZ_CACRTF010000017.1"/>
</dbReference>
<dbReference type="AlphaFoldDB" id="A0A6N2WY79"/>
<dbReference type="EC" id="2.8.3.15" evidence="2"/>
<dbReference type="Gene3D" id="3.40.50.10540">
    <property type="entry name" value="Crotonobetainyl-coa:carnitine coa-transferase, domain 1"/>
    <property type="match status" value="1"/>
</dbReference>
<proteinExistence type="predicted"/>
<sequence length="404" mass="44496">MNNEALKGIKIADFSWVWAGPYSTLLLSFLGADVVKIESKKRIDQTRQGSMTLGEDYEGYDASPVFNNANLNKKSVTLDLKNPQGSELAKRLVASSDIVFENMRAGVMDKLGLGYEDLKKVKPDIIMISCSGFGAKGPYGHFAGYAPIFASFGGLAHLTGYEDGEPNTMSGVMDLRVGTMAASAVLAALIHRDKTGEGQYIDLSSSECISSLVGGELLQYAMNGTSPSRCGNQDEIMAPHQVYRCDGDDKWISIAVANDEEWDSLCNVMGNPDWTKNEAYADQAGRFANRREIDSHMSEWTIHYNSMDLMHTLQEAGVAAMPSFSSEEILADPHIKAREKLVEVEHPYLGKKVVVTPPWKMSGTPAVIHKASPLLGENNKEVFKEWVGLTEEEIETYIQEEVIY</sequence>
<accession>A0A6N2WY79</accession>
<evidence type="ECO:0000256" key="1">
    <source>
        <dbReference type="ARBA" id="ARBA00022679"/>
    </source>
</evidence>
<dbReference type="Pfam" id="PF02515">
    <property type="entry name" value="CoA_transf_3"/>
    <property type="match status" value="1"/>
</dbReference>
<dbReference type="PANTHER" id="PTHR48207">
    <property type="entry name" value="SUCCINATE--HYDROXYMETHYLGLUTARATE COA-TRANSFERASE"/>
    <property type="match status" value="1"/>
</dbReference>
<dbReference type="InterPro" id="IPR044855">
    <property type="entry name" value="CoA-Trfase_III_dom3_sf"/>
</dbReference>
<dbReference type="Gene3D" id="3.30.1540.10">
    <property type="entry name" value="formyl-coa transferase, domain 3"/>
    <property type="match status" value="1"/>
</dbReference>
<name>A0A6N2WY79_9FIRM</name>
<gene>
    <name evidence="2" type="primary">bbsF</name>
    <name evidence="2" type="ORF">CBLFYP116_04117</name>
</gene>
<dbReference type="PANTHER" id="PTHR48207:SF3">
    <property type="entry name" value="SUCCINATE--HYDROXYMETHYLGLUTARATE COA-TRANSFERASE"/>
    <property type="match status" value="1"/>
</dbReference>
<dbReference type="InterPro" id="IPR023606">
    <property type="entry name" value="CoA-Trfase_III_dom_1_sf"/>
</dbReference>
<reference evidence="2" key="1">
    <citation type="submission" date="2019-11" db="EMBL/GenBank/DDBJ databases">
        <authorList>
            <person name="Feng L."/>
        </authorList>
    </citation>
    <scope>NUCLEOTIDE SEQUENCE</scope>
    <source>
        <strain evidence="2">CbolteaeLFYP116</strain>
    </source>
</reference>
<organism evidence="2">
    <name type="scientific">Enterocloster bolteae</name>
    <dbReference type="NCBI Taxonomy" id="208479"/>
    <lineage>
        <taxon>Bacteria</taxon>
        <taxon>Bacillati</taxon>
        <taxon>Bacillota</taxon>
        <taxon>Clostridia</taxon>
        <taxon>Lachnospirales</taxon>
        <taxon>Lachnospiraceae</taxon>
        <taxon>Enterocloster</taxon>
    </lineage>
</organism>
<dbReference type="GO" id="GO:0033877">
    <property type="term" value="F:succinyl-CoA:(R)-benzylsuccinate CoA-transferase activity"/>
    <property type="evidence" value="ECO:0007669"/>
    <property type="project" value="UniProtKB-EC"/>
</dbReference>
<dbReference type="EMBL" id="CACRTF010000017">
    <property type="protein sequence ID" value="VYT46616.1"/>
    <property type="molecule type" value="Genomic_DNA"/>
</dbReference>